<dbReference type="OMA" id="WISEQIV"/>
<evidence type="ECO:0000313" key="3">
    <source>
        <dbReference type="EnsemblProtists" id="PYU1_T007104"/>
    </source>
</evidence>
<dbReference type="InterPro" id="IPR046867">
    <property type="entry name" value="AldOxase/xan_DH_MoCoBD2"/>
</dbReference>
<organism evidence="3 4">
    <name type="scientific">Globisporangium ultimum (strain ATCC 200006 / CBS 805.95 / DAOM BR144)</name>
    <name type="common">Pythium ultimum</name>
    <dbReference type="NCBI Taxonomy" id="431595"/>
    <lineage>
        <taxon>Eukaryota</taxon>
        <taxon>Sar</taxon>
        <taxon>Stramenopiles</taxon>
        <taxon>Oomycota</taxon>
        <taxon>Peronosporomycetes</taxon>
        <taxon>Pythiales</taxon>
        <taxon>Pythiaceae</taxon>
        <taxon>Globisporangium</taxon>
    </lineage>
</organism>
<dbReference type="Gene3D" id="3.30.365.10">
    <property type="entry name" value="Aldehyde oxidase/xanthine dehydrogenase, molybdopterin binding domain"/>
    <property type="match status" value="1"/>
</dbReference>
<dbReference type="GO" id="GO:0005506">
    <property type="term" value="F:iron ion binding"/>
    <property type="evidence" value="ECO:0007669"/>
    <property type="project" value="InterPro"/>
</dbReference>
<protein>
    <recommendedName>
        <fullName evidence="2">Aldehyde oxidase/xanthine dehydrogenase second molybdopterin binding domain-containing protein</fullName>
    </recommendedName>
</protein>
<dbReference type="AlphaFoldDB" id="K3WQ62"/>
<dbReference type="VEuPathDB" id="FungiDB:PYU1_G007089"/>
<evidence type="ECO:0000256" key="1">
    <source>
        <dbReference type="ARBA" id="ARBA00022505"/>
    </source>
</evidence>
<reference evidence="4" key="2">
    <citation type="submission" date="2010-04" db="EMBL/GenBank/DDBJ databases">
        <authorList>
            <person name="Buell R."/>
            <person name="Hamilton J."/>
            <person name="Hostetler J."/>
        </authorList>
    </citation>
    <scope>NUCLEOTIDE SEQUENCE [LARGE SCALE GENOMIC DNA]</scope>
    <source>
        <strain evidence="4">DAOM:BR144</strain>
    </source>
</reference>
<keyword evidence="1" id="KW-0500">Molybdenum</keyword>
<accession>K3WQ62</accession>
<dbReference type="GO" id="GO:0016491">
    <property type="term" value="F:oxidoreductase activity"/>
    <property type="evidence" value="ECO:0007669"/>
    <property type="project" value="InterPro"/>
</dbReference>
<evidence type="ECO:0000313" key="4">
    <source>
        <dbReference type="Proteomes" id="UP000019132"/>
    </source>
</evidence>
<dbReference type="EnsemblProtists" id="PYU1_T007104">
    <property type="protein sequence ID" value="PYU1_T007104"/>
    <property type="gene ID" value="PYU1_G007089"/>
</dbReference>
<keyword evidence="4" id="KW-1185">Reference proteome</keyword>
<dbReference type="PANTHER" id="PTHR11908:SF132">
    <property type="entry name" value="ALDEHYDE OXIDASE 1-RELATED"/>
    <property type="match status" value="1"/>
</dbReference>
<dbReference type="InterPro" id="IPR016208">
    <property type="entry name" value="Ald_Oxase/xanthine_DH-like"/>
</dbReference>
<feature type="domain" description="Aldehyde oxidase/xanthine dehydrogenase second molybdopterin binding" evidence="2">
    <location>
        <begin position="3"/>
        <end position="178"/>
    </location>
</feature>
<reference evidence="4" key="1">
    <citation type="journal article" date="2010" name="Genome Biol.">
        <title>Genome sequence of the necrotrophic plant pathogen Pythium ultimum reveals original pathogenicity mechanisms and effector repertoire.</title>
        <authorList>
            <person name="Levesque C.A."/>
            <person name="Brouwer H."/>
            <person name="Cano L."/>
            <person name="Hamilton J.P."/>
            <person name="Holt C."/>
            <person name="Huitema E."/>
            <person name="Raffaele S."/>
            <person name="Robideau G.P."/>
            <person name="Thines M."/>
            <person name="Win J."/>
            <person name="Zerillo M.M."/>
            <person name="Beakes G.W."/>
            <person name="Boore J.L."/>
            <person name="Busam D."/>
            <person name="Dumas B."/>
            <person name="Ferriera S."/>
            <person name="Fuerstenberg S.I."/>
            <person name="Gachon C.M."/>
            <person name="Gaulin E."/>
            <person name="Govers F."/>
            <person name="Grenville-Briggs L."/>
            <person name="Horner N."/>
            <person name="Hostetler J."/>
            <person name="Jiang R.H."/>
            <person name="Johnson J."/>
            <person name="Krajaejun T."/>
            <person name="Lin H."/>
            <person name="Meijer H.J."/>
            <person name="Moore B."/>
            <person name="Morris P."/>
            <person name="Phuntmart V."/>
            <person name="Puiu D."/>
            <person name="Shetty J."/>
            <person name="Stajich J.E."/>
            <person name="Tripathy S."/>
            <person name="Wawra S."/>
            <person name="van West P."/>
            <person name="Whitty B.R."/>
            <person name="Coutinho P.M."/>
            <person name="Henrissat B."/>
            <person name="Martin F."/>
            <person name="Thomas P.D."/>
            <person name="Tyler B.M."/>
            <person name="De Vries R.P."/>
            <person name="Kamoun S."/>
            <person name="Yandell M."/>
            <person name="Tisserat N."/>
            <person name="Buell C.R."/>
        </authorList>
    </citation>
    <scope>NUCLEOTIDE SEQUENCE</scope>
    <source>
        <strain evidence="4">DAOM:BR144</strain>
    </source>
</reference>
<dbReference type="HOGENOM" id="CLU_001681_3_2_1"/>
<dbReference type="InterPro" id="IPR037165">
    <property type="entry name" value="AldOxase/xan_DH_Mopterin-bd_sf"/>
</dbReference>
<dbReference type="SUPFAM" id="SSF56003">
    <property type="entry name" value="Molybdenum cofactor-binding domain"/>
    <property type="match status" value="1"/>
</dbReference>
<reference evidence="3" key="3">
    <citation type="submission" date="2015-02" db="UniProtKB">
        <authorList>
            <consortium name="EnsemblProtists"/>
        </authorList>
    </citation>
    <scope>IDENTIFICATION</scope>
    <source>
        <strain evidence="3">DAOM BR144</strain>
    </source>
</reference>
<dbReference type="PANTHER" id="PTHR11908">
    <property type="entry name" value="XANTHINE DEHYDROGENASE"/>
    <property type="match status" value="1"/>
</dbReference>
<sequence>MKLISIRATATDKIPNSESTGGSSTSESIVNAILMCCEEINKRMKSINDNHPDAPWAKRVQLANTAGIQLYAVAQSYSELPAPTDTTTTLFNYFVYAAACSEVEVDILTGEINVLRSELVYDCGISLNPAIDIGQIEGGFIMGIGLYLEEQVEYERDTGVLLTQGTWEYKVPCSKDIPEKLKVTLLENAFNKNGILNSKATGEPPYALATSVYFAVKHALRESLVERGHDDFFQLDIPATVARRQEAACIQSSEYTL</sequence>
<dbReference type="STRING" id="431595.K3WQ62"/>
<proteinExistence type="predicted"/>
<dbReference type="EMBL" id="GL376560">
    <property type="status" value="NOT_ANNOTATED_CDS"/>
    <property type="molecule type" value="Genomic_DNA"/>
</dbReference>
<dbReference type="eggNOG" id="KOG0430">
    <property type="taxonomic scope" value="Eukaryota"/>
</dbReference>
<name>K3WQ62_GLOUD</name>
<dbReference type="Pfam" id="PF20256">
    <property type="entry name" value="MoCoBD_2"/>
    <property type="match status" value="1"/>
</dbReference>
<dbReference type="Proteomes" id="UP000019132">
    <property type="component" value="Unassembled WGS sequence"/>
</dbReference>
<evidence type="ECO:0000259" key="2">
    <source>
        <dbReference type="Pfam" id="PF20256"/>
    </source>
</evidence>
<dbReference type="InParanoid" id="K3WQ62"/>